<name>A0A8S4QU13_9NEOP</name>
<comment type="caution">
    <text evidence="2">The sequence shown here is derived from an EMBL/GenBank/DDBJ whole genome shotgun (WGS) entry which is preliminary data.</text>
</comment>
<dbReference type="Pfam" id="PF25298">
    <property type="entry name" value="Baculo_FP_2nd"/>
    <property type="match status" value="1"/>
</dbReference>
<accession>A0A8S4QU13</accession>
<gene>
    <name evidence="2" type="primary">jg23165</name>
    <name evidence="2" type="ORF">PAEG_LOCUS4385</name>
</gene>
<reference evidence="2" key="1">
    <citation type="submission" date="2022-03" db="EMBL/GenBank/DDBJ databases">
        <authorList>
            <person name="Lindestad O."/>
        </authorList>
    </citation>
    <scope>NUCLEOTIDE SEQUENCE</scope>
</reference>
<feature type="domain" description="FP protein C-terminal" evidence="1">
    <location>
        <begin position="106"/>
        <end position="157"/>
    </location>
</feature>
<sequence>NFEIKNVPKKVNETKEDLIEMVNCLSKSVGTSIAVSDIKDIYRVRGKREDISNTPIVVETSSAIFKTDLLKMCKNYNVKHKSKLCAKHLGFRTSEDTPIFVSEQLTPKGARLYFLARELVRTKAYRFCWTAYGKVFVRKDENSPIITIKNETQISYLLKKN</sequence>
<dbReference type="InterPro" id="IPR057251">
    <property type="entry name" value="FP_C"/>
</dbReference>
<dbReference type="EMBL" id="CAKXAJ010015043">
    <property type="protein sequence ID" value="CAH2216335.1"/>
    <property type="molecule type" value="Genomic_DNA"/>
</dbReference>
<evidence type="ECO:0000313" key="3">
    <source>
        <dbReference type="Proteomes" id="UP000838756"/>
    </source>
</evidence>
<dbReference type="AlphaFoldDB" id="A0A8S4QU13"/>
<feature type="non-terminal residue" evidence="2">
    <location>
        <position position="1"/>
    </location>
</feature>
<organism evidence="2 3">
    <name type="scientific">Pararge aegeria aegeria</name>
    <dbReference type="NCBI Taxonomy" id="348720"/>
    <lineage>
        <taxon>Eukaryota</taxon>
        <taxon>Metazoa</taxon>
        <taxon>Ecdysozoa</taxon>
        <taxon>Arthropoda</taxon>
        <taxon>Hexapoda</taxon>
        <taxon>Insecta</taxon>
        <taxon>Pterygota</taxon>
        <taxon>Neoptera</taxon>
        <taxon>Endopterygota</taxon>
        <taxon>Lepidoptera</taxon>
        <taxon>Glossata</taxon>
        <taxon>Ditrysia</taxon>
        <taxon>Papilionoidea</taxon>
        <taxon>Nymphalidae</taxon>
        <taxon>Satyrinae</taxon>
        <taxon>Satyrini</taxon>
        <taxon>Parargina</taxon>
        <taxon>Pararge</taxon>
    </lineage>
</organism>
<keyword evidence="3" id="KW-1185">Reference proteome</keyword>
<dbReference type="Proteomes" id="UP000838756">
    <property type="component" value="Unassembled WGS sequence"/>
</dbReference>
<dbReference type="OrthoDB" id="7436381at2759"/>
<evidence type="ECO:0000259" key="1">
    <source>
        <dbReference type="Pfam" id="PF25298"/>
    </source>
</evidence>
<protein>
    <submittedName>
        <fullName evidence="2">Jg23165 protein</fullName>
    </submittedName>
</protein>
<proteinExistence type="predicted"/>
<evidence type="ECO:0000313" key="2">
    <source>
        <dbReference type="EMBL" id="CAH2216335.1"/>
    </source>
</evidence>